<keyword evidence="4" id="KW-1185">Reference proteome</keyword>
<evidence type="ECO:0000256" key="1">
    <source>
        <dbReference type="SAM" id="SignalP"/>
    </source>
</evidence>
<keyword evidence="1" id="KW-0732">Signal</keyword>
<dbReference type="InterPro" id="IPR008965">
    <property type="entry name" value="CBM2/CBM3_carb-bd_dom_sf"/>
</dbReference>
<evidence type="ECO:0000313" key="3">
    <source>
        <dbReference type="EMBL" id="TDB80749.1"/>
    </source>
</evidence>
<evidence type="ECO:0000259" key="2">
    <source>
        <dbReference type="PROSITE" id="PS51173"/>
    </source>
</evidence>
<dbReference type="InterPro" id="IPR001919">
    <property type="entry name" value="CBD2"/>
</dbReference>
<gene>
    <name evidence="3" type="ORF">E1091_19160</name>
</gene>
<reference evidence="3 4" key="1">
    <citation type="submission" date="2019-02" db="EMBL/GenBank/DDBJ databases">
        <title>Draft genome sequences of novel Actinobacteria.</title>
        <authorList>
            <person name="Sahin N."/>
            <person name="Ay H."/>
            <person name="Saygin H."/>
        </authorList>
    </citation>
    <scope>NUCLEOTIDE SEQUENCE [LARGE SCALE GENOMIC DNA]</scope>
    <source>
        <strain evidence="3 4">JCM 30529</strain>
    </source>
</reference>
<protein>
    <submittedName>
        <fullName evidence="3">Cellulase</fullName>
    </submittedName>
</protein>
<name>A0ABY2DGQ9_9ACTN</name>
<dbReference type="InterPro" id="IPR012291">
    <property type="entry name" value="CBM2_carb-bd_dom_sf"/>
</dbReference>
<organism evidence="3 4">
    <name type="scientific">Micromonospora fluostatini</name>
    <dbReference type="NCBI Taxonomy" id="1629071"/>
    <lineage>
        <taxon>Bacteria</taxon>
        <taxon>Bacillati</taxon>
        <taxon>Actinomycetota</taxon>
        <taxon>Actinomycetes</taxon>
        <taxon>Micromonosporales</taxon>
        <taxon>Micromonosporaceae</taxon>
        <taxon>Micromonospora</taxon>
    </lineage>
</organism>
<accession>A0ABY2DGQ9</accession>
<dbReference type="SMART" id="SM00637">
    <property type="entry name" value="CBD_II"/>
    <property type="match status" value="1"/>
</dbReference>
<dbReference type="EMBL" id="SMKE01001080">
    <property type="protein sequence ID" value="TDB80749.1"/>
    <property type="molecule type" value="Genomic_DNA"/>
</dbReference>
<dbReference type="Pfam" id="PF00553">
    <property type="entry name" value="CBM_2"/>
    <property type="match status" value="1"/>
</dbReference>
<feature type="domain" description="CBM2" evidence="2">
    <location>
        <begin position="20"/>
        <end position="117"/>
    </location>
</feature>
<evidence type="ECO:0000313" key="4">
    <source>
        <dbReference type="Proteomes" id="UP000295626"/>
    </source>
</evidence>
<dbReference type="Proteomes" id="UP000295626">
    <property type="component" value="Unassembled WGS sequence"/>
</dbReference>
<dbReference type="SUPFAM" id="SSF49384">
    <property type="entry name" value="Carbohydrate-binding domain"/>
    <property type="match status" value="1"/>
</dbReference>
<sequence>MFTGALTMLLVSLGMTFAVSAHAAAGCKVDYSTNQWPGGFTANVTVTNLGDPVNGWRLTWAFPSGQQVSQAWNATVTASGASVTATNVGYNAAIGTNGTASFGFNGSWTGANNAPTS</sequence>
<dbReference type="PROSITE" id="PS51173">
    <property type="entry name" value="CBM2"/>
    <property type="match status" value="1"/>
</dbReference>
<dbReference type="Gene3D" id="2.60.40.290">
    <property type="match status" value="1"/>
</dbReference>
<comment type="caution">
    <text evidence="3">The sequence shown here is derived from an EMBL/GenBank/DDBJ whole genome shotgun (WGS) entry which is preliminary data.</text>
</comment>
<feature type="chain" id="PRO_5045305950" evidence="1">
    <location>
        <begin position="24"/>
        <end position="117"/>
    </location>
</feature>
<proteinExistence type="predicted"/>
<feature type="non-terminal residue" evidence="3">
    <location>
        <position position="117"/>
    </location>
</feature>
<feature type="signal peptide" evidence="1">
    <location>
        <begin position="1"/>
        <end position="23"/>
    </location>
</feature>